<dbReference type="InterPro" id="IPR050161">
    <property type="entry name" value="Siro_Cobalamin_biosynth"/>
</dbReference>
<dbReference type="GO" id="GO:0004851">
    <property type="term" value="F:uroporphyrin-III C-methyltransferase activity"/>
    <property type="evidence" value="ECO:0007669"/>
    <property type="project" value="UniProtKB-EC"/>
</dbReference>
<dbReference type="Gene3D" id="3.30.950.10">
    <property type="entry name" value="Methyltransferase, Cobalt-precorrin-4 Transmethylase, Domain 2"/>
    <property type="match status" value="1"/>
</dbReference>
<keyword evidence="3 7" id="KW-0808">Transferase</keyword>
<dbReference type="RefSeq" id="WP_046766549.1">
    <property type="nucleotide sequence ID" value="NZ_KQ061219.1"/>
</dbReference>
<dbReference type="PANTHER" id="PTHR45790">
    <property type="entry name" value="SIROHEME SYNTHASE-RELATED"/>
    <property type="match status" value="1"/>
</dbReference>
<organism evidence="7 8">
    <name type="scientific">Jiangella alkaliphila</name>
    <dbReference type="NCBI Taxonomy" id="419479"/>
    <lineage>
        <taxon>Bacteria</taxon>
        <taxon>Bacillati</taxon>
        <taxon>Actinomycetota</taxon>
        <taxon>Actinomycetes</taxon>
        <taxon>Jiangellales</taxon>
        <taxon>Jiangellaceae</taxon>
        <taxon>Jiangella</taxon>
    </lineage>
</organism>
<gene>
    <name evidence="7" type="ORF">SAMN04488563_0567</name>
</gene>
<dbReference type="InterPro" id="IPR014777">
    <property type="entry name" value="4pyrrole_Mease_sub1"/>
</dbReference>
<feature type="domain" description="Tetrapyrrole methylase" evidence="6">
    <location>
        <begin position="5"/>
        <end position="211"/>
    </location>
</feature>
<dbReference type="GO" id="GO:0032259">
    <property type="term" value="P:methylation"/>
    <property type="evidence" value="ECO:0007669"/>
    <property type="project" value="UniProtKB-KW"/>
</dbReference>
<dbReference type="NCBIfam" id="NF004790">
    <property type="entry name" value="PRK06136.1"/>
    <property type="match status" value="1"/>
</dbReference>
<dbReference type="InterPro" id="IPR014776">
    <property type="entry name" value="4pyrrole_Mease_sub2"/>
</dbReference>
<reference evidence="8" key="1">
    <citation type="submission" date="2016-10" db="EMBL/GenBank/DDBJ databases">
        <authorList>
            <person name="Varghese N."/>
            <person name="Submissions S."/>
        </authorList>
    </citation>
    <scope>NUCLEOTIDE SEQUENCE [LARGE SCALE GENOMIC DNA]</scope>
    <source>
        <strain evidence="8">DSM 45079</strain>
    </source>
</reference>
<dbReference type="CDD" id="cd11642">
    <property type="entry name" value="SUMT"/>
    <property type="match status" value="1"/>
</dbReference>
<dbReference type="PANTHER" id="PTHR45790:SF3">
    <property type="entry name" value="S-ADENOSYL-L-METHIONINE-DEPENDENT UROPORPHYRINOGEN III METHYLTRANSFERASE, CHLOROPLASTIC"/>
    <property type="match status" value="1"/>
</dbReference>
<accession>A0A1H2GLR7</accession>
<dbReference type="InterPro" id="IPR000878">
    <property type="entry name" value="4pyrrol_Mease"/>
</dbReference>
<keyword evidence="4" id="KW-0949">S-adenosyl-L-methionine</keyword>
<dbReference type="AlphaFoldDB" id="A0A1H2GLR7"/>
<proteinExistence type="predicted"/>
<dbReference type="STRING" id="419479.SAMN04488563_0567"/>
<dbReference type="NCBIfam" id="TIGR01469">
    <property type="entry name" value="cobA_cysG_Cterm"/>
    <property type="match status" value="1"/>
</dbReference>
<dbReference type="OrthoDB" id="9815856at2"/>
<dbReference type="InterPro" id="IPR006366">
    <property type="entry name" value="CobA/CysG_C"/>
</dbReference>
<keyword evidence="2 7" id="KW-0489">Methyltransferase</keyword>
<evidence type="ECO:0000256" key="3">
    <source>
        <dbReference type="ARBA" id="ARBA00022679"/>
    </source>
</evidence>
<dbReference type="Pfam" id="PF00590">
    <property type="entry name" value="TP_methylase"/>
    <property type="match status" value="1"/>
</dbReference>
<evidence type="ECO:0000313" key="7">
    <source>
        <dbReference type="EMBL" id="SDU20505.1"/>
    </source>
</evidence>
<dbReference type="InterPro" id="IPR035996">
    <property type="entry name" value="4pyrrol_Methylase_sf"/>
</dbReference>
<dbReference type="Proteomes" id="UP000182977">
    <property type="component" value="Chromosome I"/>
</dbReference>
<evidence type="ECO:0000259" key="6">
    <source>
        <dbReference type="Pfam" id="PF00590"/>
    </source>
</evidence>
<dbReference type="FunFam" id="3.40.1010.10:FF:000001">
    <property type="entry name" value="Siroheme synthase"/>
    <property type="match status" value="1"/>
</dbReference>
<protein>
    <recommendedName>
        <fullName evidence="1">uroporphyrinogen-III C-methyltransferase</fullName>
        <ecNumber evidence="1">2.1.1.107</ecNumber>
    </recommendedName>
</protein>
<name>A0A1H2GLR7_9ACTN</name>
<sequence>MTGHVAIVGGGPGDPGLLTLRGFDLLKQADVVLVDRLAPRSLLDALRPDVEIVDVGKEPHRHRRSQREIEALMLDRARRGLRVVRLKGGDPYVFGRGGEEAIACAAAGVPYEVVPGVTSAIAVPAAAGIPVTQRGVTQEVTIVSGHAHPDSPESTVDWDRLAAGTGTIVVLMGVTHLAALAARLVRGGRRGSTPVAVVADSGARVVVATLDTVGCAAEGIEPPAVVVVGDVVALRDLMAS</sequence>
<evidence type="ECO:0000256" key="1">
    <source>
        <dbReference type="ARBA" id="ARBA00012162"/>
    </source>
</evidence>
<evidence type="ECO:0000256" key="4">
    <source>
        <dbReference type="ARBA" id="ARBA00022691"/>
    </source>
</evidence>
<dbReference type="SUPFAM" id="SSF53790">
    <property type="entry name" value="Tetrapyrrole methylase"/>
    <property type="match status" value="1"/>
</dbReference>
<keyword evidence="8" id="KW-1185">Reference proteome</keyword>
<dbReference type="EC" id="2.1.1.107" evidence="1"/>
<keyword evidence="5" id="KW-0627">Porphyrin biosynthesis</keyword>
<evidence type="ECO:0000313" key="8">
    <source>
        <dbReference type="Proteomes" id="UP000182977"/>
    </source>
</evidence>
<evidence type="ECO:0000256" key="5">
    <source>
        <dbReference type="ARBA" id="ARBA00023244"/>
    </source>
</evidence>
<dbReference type="Gene3D" id="3.40.1010.10">
    <property type="entry name" value="Cobalt-precorrin-4 Transmethylase, Domain 1"/>
    <property type="match status" value="1"/>
</dbReference>
<evidence type="ECO:0000256" key="2">
    <source>
        <dbReference type="ARBA" id="ARBA00022603"/>
    </source>
</evidence>
<dbReference type="GO" id="GO:0019354">
    <property type="term" value="P:siroheme biosynthetic process"/>
    <property type="evidence" value="ECO:0007669"/>
    <property type="project" value="InterPro"/>
</dbReference>
<dbReference type="EMBL" id="LT629791">
    <property type="protein sequence ID" value="SDU20505.1"/>
    <property type="molecule type" value="Genomic_DNA"/>
</dbReference>